<evidence type="ECO:0000313" key="7">
    <source>
        <dbReference type="EMBL" id="ANU77688.1"/>
    </source>
</evidence>
<evidence type="ECO:0000256" key="1">
    <source>
        <dbReference type="ARBA" id="ARBA00009156"/>
    </source>
</evidence>
<dbReference type="InterPro" id="IPR018485">
    <property type="entry name" value="FGGY_C"/>
</dbReference>
<dbReference type="Gene3D" id="3.30.420.40">
    <property type="match status" value="2"/>
</dbReference>
<reference evidence="7" key="1">
    <citation type="submission" date="2017-04" db="EMBL/GenBank/DDBJ databases">
        <title>Complete Genome Sequences of Twelve Strains of a Stable Defined Moderately Diverse Mouse Microbiota 2 (sDMDMm2).</title>
        <authorList>
            <person name="Uchimura Y."/>
            <person name="Wyss M."/>
            <person name="Brugiroux S."/>
            <person name="Limenitakis J.P."/>
            <person name="Stecher B."/>
            <person name="McCoy K.D."/>
            <person name="Macpherson A.J."/>
        </authorList>
    </citation>
    <scope>NUCLEOTIDE SEQUENCE</scope>
    <source>
        <strain evidence="7">YL58</strain>
    </source>
</reference>
<evidence type="ECO:0000259" key="6">
    <source>
        <dbReference type="Pfam" id="PF02782"/>
    </source>
</evidence>
<dbReference type="CDD" id="cd00366">
    <property type="entry name" value="ASKHA_NBD_FGGY"/>
    <property type="match status" value="1"/>
</dbReference>
<dbReference type="RefSeq" id="WP_065543794.1">
    <property type="nucleotide sequence ID" value="NZ_CP015405.2"/>
</dbReference>
<dbReference type="SUPFAM" id="SSF53067">
    <property type="entry name" value="Actin-like ATPase domain"/>
    <property type="match status" value="2"/>
</dbReference>
<evidence type="ECO:0000313" key="8">
    <source>
        <dbReference type="Proteomes" id="UP000092574"/>
    </source>
</evidence>
<feature type="domain" description="Carbohydrate kinase FGGY N-terminal" evidence="5">
    <location>
        <begin position="5"/>
        <end position="250"/>
    </location>
</feature>
<dbReference type="InterPro" id="IPR018483">
    <property type="entry name" value="Carb_kinase_FGGY_CS"/>
</dbReference>
<dbReference type="Pfam" id="PF02782">
    <property type="entry name" value="FGGY_C"/>
    <property type="match status" value="1"/>
</dbReference>
<dbReference type="PANTHER" id="PTHR43095">
    <property type="entry name" value="SUGAR KINASE"/>
    <property type="match status" value="1"/>
</dbReference>
<dbReference type="STRING" id="1796616.A4V09_19230"/>
<evidence type="ECO:0000259" key="5">
    <source>
        <dbReference type="Pfam" id="PF00370"/>
    </source>
</evidence>
<dbReference type="GO" id="GO:0005975">
    <property type="term" value="P:carbohydrate metabolic process"/>
    <property type="evidence" value="ECO:0007669"/>
    <property type="project" value="InterPro"/>
</dbReference>
<evidence type="ECO:0000256" key="2">
    <source>
        <dbReference type="ARBA" id="ARBA00022679"/>
    </source>
</evidence>
<dbReference type="InterPro" id="IPR043129">
    <property type="entry name" value="ATPase_NBD"/>
</dbReference>
<dbReference type="PROSITE" id="PS00445">
    <property type="entry name" value="FGGY_KINASES_2"/>
    <property type="match status" value="1"/>
</dbReference>
<dbReference type="InterPro" id="IPR018484">
    <property type="entry name" value="FGGY_N"/>
</dbReference>
<dbReference type="Proteomes" id="UP000092574">
    <property type="component" value="Chromosome"/>
</dbReference>
<proteinExistence type="inferred from homology"/>
<dbReference type="EMBL" id="CP015405">
    <property type="protein sequence ID" value="ANU77688.1"/>
    <property type="molecule type" value="Genomic_DNA"/>
</dbReference>
<sequence>MGNRYLLGVDVGTTSIKVAVIDEHAKVLGMSSSSYRLITPNQDYAQIDTEDMWSAYLKCIRLLQEGKNIDMSRVAGISISSLCPGLAALGENGEVLTDPIIYSDRRSTREAEMILESVGSEKLFEITANTAMAGAMSGTSMLWIKRNLPDVYEKTKYFGHVNTLLAQRMSGNFAMDYSNASYTDLFETTGGFRWSSFLCEKIGIGMEKLPPLHASTDVVGGLIHPDLIHMGIPGDTPVIIGGGDTACATLAAGVTKAGQVCESVGTTNVLTVCVDQPRFDKGFINRCHVVEGTWIYQGALSHTGASYQWFRDNFCRDLVDKAVGTDKTAFQLMNREADEAEPGSGGLVFLPYMLGERSPIWDPYARGVFFGVSLQTTRKEMNRAVMEGCGYGLRQLSEIAERVTGQRIQEFTSIGGGAKSETWAQIKADITGKDIRILDMNDMAPIGAALLAGVGAGIFKDVYEAADKVEKKVYKVIRSSRAHDDIYNKRYQVYTQLYPQIKELYKIGSNLH</sequence>
<dbReference type="PANTHER" id="PTHR43095:SF2">
    <property type="entry name" value="GLUCONOKINASE"/>
    <property type="match status" value="1"/>
</dbReference>
<comment type="similarity">
    <text evidence="1 4">Belongs to the FGGY kinase family.</text>
</comment>
<gene>
    <name evidence="7" type="ORF">A4V09_19230</name>
</gene>
<keyword evidence="3 4" id="KW-0418">Kinase</keyword>
<dbReference type="Pfam" id="PF00370">
    <property type="entry name" value="FGGY_N"/>
    <property type="match status" value="1"/>
</dbReference>
<dbReference type="GO" id="GO:0016301">
    <property type="term" value="F:kinase activity"/>
    <property type="evidence" value="ECO:0007669"/>
    <property type="project" value="UniProtKB-KW"/>
</dbReference>
<dbReference type="AlphaFoldDB" id="A0A1C7IF76"/>
<evidence type="ECO:0000256" key="4">
    <source>
        <dbReference type="RuleBase" id="RU003733"/>
    </source>
</evidence>
<protein>
    <submittedName>
        <fullName evidence="7">Sugar kinase</fullName>
    </submittedName>
</protein>
<evidence type="ECO:0000256" key="3">
    <source>
        <dbReference type="ARBA" id="ARBA00022777"/>
    </source>
</evidence>
<dbReference type="PIRSF" id="PIRSF000538">
    <property type="entry name" value="GlpK"/>
    <property type="match status" value="1"/>
</dbReference>
<organism evidence="7 8">
    <name type="scientific">Blautia pseudococcoides</name>
    <dbReference type="NCBI Taxonomy" id="1796616"/>
    <lineage>
        <taxon>Bacteria</taxon>
        <taxon>Bacillati</taxon>
        <taxon>Bacillota</taxon>
        <taxon>Clostridia</taxon>
        <taxon>Lachnospirales</taxon>
        <taxon>Lachnospiraceae</taxon>
        <taxon>Blautia</taxon>
    </lineage>
</organism>
<feature type="domain" description="Carbohydrate kinase FGGY C-terminal" evidence="6">
    <location>
        <begin position="263"/>
        <end position="455"/>
    </location>
</feature>
<dbReference type="InterPro" id="IPR050406">
    <property type="entry name" value="FGGY_Carb_Kinase"/>
</dbReference>
<name>A0A1C7IF76_9FIRM</name>
<keyword evidence="2 4" id="KW-0808">Transferase</keyword>
<dbReference type="OrthoDB" id="9805576at2"/>
<keyword evidence="8" id="KW-1185">Reference proteome</keyword>
<dbReference type="InterPro" id="IPR000577">
    <property type="entry name" value="Carb_kinase_FGGY"/>
</dbReference>
<dbReference type="KEGG" id="byl:A4V09_19230"/>
<dbReference type="GO" id="GO:0016773">
    <property type="term" value="F:phosphotransferase activity, alcohol group as acceptor"/>
    <property type="evidence" value="ECO:0007669"/>
    <property type="project" value="InterPro"/>
</dbReference>
<accession>A0A1C7IF76</accession>